<name>A0AAP0RRE7_LIQFO</name>
<dbReference type="Proteomes" id="UP001415857">
    <property type="component" value="Unassembled WGS sequence"/>
</dbReference>
<dbReference type="InterPro" id="IPR011989">
    <property type="entry name" value="ARM-like"/>
</dbReference>
<keyword evidence="2" id="KW-1185">Reference proteome</keyword>
<evidence type="ECO:0000313" key="2">
    <source>
        <dbReference type="Proteomes" id="UP001415857"/>
    </source>
</evidence>
<sequence length="297" mass="32923">MSLRSTTNPALNQRQEPLLSGISLKRWETEDPATKVYMKAMAAKALCQLAKGNAPICRSIAESGALLCFAVLLEKGPEEVVYNSAMALMEITSVADQDTELRRSALKPNSPACKAVIDQLLKIIDKEDSNLLIPCIKTIGNLARTLRATETRIIGPLVQLLGKLEEVEVSREASKALTKFACIDNQLHIDHSKAIINEGQHCEELDKVEALTVLELASKQGLVDQDETMDILLQKARGRLEFCQSRGSTGSNLWAFNLHNLKSKYVGHSRLDFIFALKNHKIHYWYVGVDLTLDGII</sequence>
<protein>
    <submittedName>
        <fullName evidence="1">Uncharacterized protein</fullName>
    </submittedName>
</protein>
<comment type="caution">
    <text evidence="1">The sequence shown here is derived from an EMBL/GenBank/DDBJ whole genome shotgun (WGS) entry which is preliminary data.</text>
</comment>
<evidence type="ECO:0000313" key="1">
    <source>
        <dbReference type="EMBL" id="KAK9283020.1"/>
    </source>
</evidence>
<dbReference type="SUPFAM" id="SSF48371">
    <property type="entry name" value="ARM repeat"/>
    <property type="match status" value="1"/>
</dbReference>
<organism evidence="1 2">
    <name type="scientific">Liquidambar formosana</name>
    <name type="common">Formosan gum</name>
    <dbReference type="NCBI Taxonomy" id="63359"/>
    <lineage>
        <taxon>Eukaryota</taxon>
        <taxon>Viridiplantae</taxon>
        <taxon>Streptophyta</taxon>
        <taxon>Embryophyta</taxon>
        <taxon>Tracheophyta</taxon>
        <taxon>Spermatophyta</taxon>
        <taxon>Magnoliopsida</taxon>
        <taxon>eudicotyledons</taxon>
        <taxon>Gunneridae</taxon>
        <taxon>Pentapetalae</taxon>
        <taxon>Saxifragales</taxon>
        <taxon>Altingiaceae</taxon>
        <taxon>Liquidambar</taxon>
    </lineage>
</organism>
<dbReference type="Gene3D" id="1.25.10.10">
    <property type="entry name" value="Leucine-rich Repeat Variant"/>
    <property type="match status" value="1"/>
</dbReference>
<gene>
    <name evidence="1" type="ORF">L1049_011247</name>
</gene>
<dbReference type="AlphaFoldDB" id="A0AAP0RRE7"/>
<dbReference type="InterPro" id="IPR016024">
    <property type="entry name" value="ARM-type_fold"/>
</dbReference>
<dbReference type="EMBL" id="JBBPBK010000006">
    <property type="protein sequence ID" value="KAK9283020.1"/>
    <property type="molecule type" value="Genomic_DNA"/>
</dbReference>
<reference evidence="1 2" key="1">
    <citation type="journal article" date="2024" name="Plant J.">
        <title>Genome sequences and population genomics reveal climatic adaptation and genomic divergence between two closely related sweetgum species.</title>
        <authorList>
            <person name="Xu W.Q."/>
            <person name="Ren C.Q."/>
            <person name="Zhang X.Y."/>
            <person name="Comes H.P."/>
            <person name="Liu X.H."/>
            <person name="Li Y.G."/>
            <person name="Kettle C.J."/>
            <person name="Jalonen R."/>
            <person name="Gaisberger H."/>
            <person name="Ma Y.Z."/>
            <person name="Qiu Y.X."/>
        </authorList>
    </citation>
    <scope>NUCLEOTIDE SEQUENCE [LARGE SCALE GENOMIC DNA]</scope>
    <source>
        <strain evidence="1">Hangzhou</strain>
    </source>
</reference>
<accession>A0AAP0RRE7</accession>
<proteinExistence type="predicted"/>
<dbReference type="PANTHER" id="PTHR46168:SF9">
    <property type="entry name" value="ARMADILLO REPEAT ONLY 2"/>
    <property type="match status" value="1"/>
</dbReference>
<dbReference type="PANTHER" id="PTHR46168">
    <property type="entry name" value="ARMADILLO REPEAT ONLY 4"/>
    <property type="match status" value="1"/>
</dbReference>